<protein>
    <recommendedName>
        <fullName evidence="6">Gram-positive cocci surface proteins LPxTG domain-containing protein</fullName>
    </recommendedName>
</protein>
<keyword evidence="5" id="KW-1185">Reference proteome</keyword>
<dbReference type="RefSeq" id="WP_179911996.1">
    <property type="nucleotide sequence ID" value="NZ_JACBYE010000001.1"/>
</dbReference>
<accession>A0A853EQG1</accession>
<evidence type="ECO:0000256" key="3">
    <source>
        <dbReference type="SAM" id="SignalP"/>
    </source>
</evidence>
<feature type="transmembrane region" description="Helical" evidence="2">
    <location>
        <begin position="173"/>
        <end position="200"/>
    </location>
</feature>
<evidence type="ECO:0000256" key="1">
    <source>
        <dbReference type="SAM" id="MobiDB-lite"/>
    </source>
</evidence>
<reference evidence="4 5" key="1">
    <citation type="submission" date="2020-07" db="EMBL/GenBank/DDBJ databases">
        <title>MOT database genomes.</title>
        <authorList>
            <person name="Joseph S."/>
            <person name="Aduse-Opoku J."/>
            <person name="Hashim A."/>
            <person name="Wade W."/>
            <person name="Curtis M."/>
        </authorList>
    </citation>
    <scope>NUCLEOTIDE SEQUENCE [LARGE SCALE GENOMIC DNA]</scope>
    <source>
        <strain evidence="4 5">DSM 100099</strain>
    </source>
</reference>
<keyword evidence="2" id="KW-0472">Membrane</keyword>
<feature type="signal peptide" evidence="3">
    <location>
        <begin position="1"/>
        <end position="24"/>
    </location>
</feature>
<evidence type="ECO:0000313" key="4">
    <source>
        <dbReference type="EMBL" id="NYS91992.1"/>
    </source>
</evidence>
<evidence type="ECO:0000313" key="5">
    <source>
        <dbReference type="Proteomes" id="UP000561011"/>
    </source>
</evidence>
<dbReference type="AlphaFoldDB" id="A0A853EQG1"/>
<dbReference type="Proteomes" id="UP000561011">
    <property type="component" value="Unassembled WGS sequence"/>
</dbReference>
<gene>
    <name evidence="4" type="ORF">HZZ10_00360</name>
</gene>
<keyword evidence="2" id="KW-1133">Transmembrane helix</keyword>
<evidence type="ECO:0008006" key="6">
    <source>
        <dbReference type="Google" id="ProtNLM"/>
    </source>
</evidence>
<keyword evidence="3" id="KW-0732">Signal</keyword>
<comment type="caution">
    <text evidence="4">The sequence shown here is derived from an EMBL/GenBank/DDBJ whole genome shotgun (WGS) entry which is preliminary data.</text>
</comment>
<keyword evidence="2" id="KW-0812">Transmembrane</keyword>
<feature type="region of interest" description="Disordered" evidence="1">
    <location>
        <begin position="151"/>
        <end position="170"/>
    </location>
</feature>
<name>A0A853EQG1_9MICO</name>
<feature type="chain" id="PRO_5032951776" description="Gram-positive cocci surface proteins LPxTG domain-containing protein" evidence="3">
    <location>
        <begin position="25"/>
        <end position="209"/>
    </location>
</feature>
<sequence length="209" mass="20849">MSTALRSAALGLVLLSVAAAPASAADLIDPGTTTVSLEAPAPGESQSFDLSVTSVTETAVPLEITVLDLSGRLTGGAAPVELELVDDQGASVLPTTSAAALPGTTLDLPDLAPGSTYHLTGVLTLPRAAGDEYQGAGGELVLRFQVPTDRAADSGPRGVERSAAVRPQEPGPLLGLASTGAQVSAAGAALVLVLLGSVLARRRRRSPNA</sequence>
<proteinExistence type="predicted"/>
<organism evidence="4 5">
    <name type="scientific">Sanguibacter inulinus</name>
    <dbReference type="NCBI Taxonomy" id="60922"/>
    <lineage>
        <taxon>Bacteria</taxon>
        <taxon>Bacillati</taxon>
        <taxon>Actinomycetota</taxon>
        <taxon>Actinomycetes</taxon>
        <taxon>Micrococcales</taxon>
        <taxon>Sanguibacteraceae</taxon>
        <taxon>Sanguibacter</taxon>
    </lineage>
</organism>
<dbReference type="EMBL" id="JACBYE010000001">
    <property type="protein sequence ID" value="NYS91992.1"/>
    <property type="molecule type" value="Genomic_DNA"/>
</dbReference>
<evidence type="ECO:0000256" key="2">
    <source>
        <dbReference type="SAM" id="Phobius"/>
    </source>
</evidence>